<dbReference type="SMART" id="SM00877">
    <property type="entry name" value="BMC"/>
    <property type="match status" value="1"/>
</dbReference>
<evidence type="ECO:0000256" key="3">
    <source>
        <dbReference type="PROSITE-ProRule" id="PRU01278"/>
    </source>
</evidence>
<dbReference type="PANTHER" id="PTHR33941:SF11">
    <property type="entry name" value="BACTERIAL MICROCOMPARTMENT SHELL PROTEIN PDUJ"/>
    <property type="match status" value="1"/>
</dbReference>
<evidence type="ECO:0000256" key="2">
    <source>
        <dbReference type="ARBA" id="ARBA00024446"/>
    </source>
</evidence>
<accession>A0A1I5J1M5</accession>
<dbReference type="CDD" id="cd06169">
    <property type="entry name" value="BMC"/>
    <property type="match status" value="1"/>
</dbReference>
<name>A0A1I5J1M5_9FIRM</name>
<sequence length="96" mass="10148">MKINAIGVVEVNFYTNAVTVLDEMMKASDVELVSCHKKLGGRMVHSIVAGETSSVNAAIEAANAAKSIVGEDNVKVAVTISNPHPEIIKLLNMIGE</sequence>
<dbReference type="RefSeq" id="WP_242961063.1">
    <property type="nucleotide sequence ID" value="NZ_BAABFM010000058.1"/>
</dbReference>
<dbReference type="Gene3D" id="3.30.70.1710">
    <property type="match status" value="1"/>
</dbReference>
<dbReference type="EMBL" id="FOWD01000062">
    <property type="protein sequence ID" value="SFO66657.1"/>
    <property type="molecule type" value="Genomic_DNA"/>
</dbReference>
<feature type="domain" description="BMC" evidence="4">
    <location>
        <begin position="5"/>
        <end position="92"/>
    </location>
</feature>
<evidence type="ECO:0000259" key="4">
    <source>
        <dbReference type="PROSITE" id="PS51930"/>
    </source>
</evidence>
<dbReference type="Pfam" id="PF00936">
    <property type="entry name" value="BMC"/>
    <property type="match status" value="1"/>
</dbReference>
<dbReference type="SUPFAM" id="SSF143414">
    <property type="entry name" value="CcmK-like"/>
    <property type="match status" value="1"/>
</dbReference>
<dbReference type="InterPro" id="IPR050575">
    <property type="entry name" value="BMC_shell"/>
</dbReference>
<dbReference type="InterPro" id="IPR044872">
    <property type="entry name" value="CcmK/CsoS1_BMC"/>
</dbReference>
<dbReference type="PANTHER" id="PTHR33941">
    <property type="entry name" value="PROPANEDIOL UTILIZATION PROTEIN PDUA"/>
    <property type="match status" value="1"/>
</dbReference>
<evidence type="ECO:0000256" key="1">
    <source>
        <dbReference type="ARBA" id="ARBA00024322"/>
    </source>
</evidence>
<organism evidence="5 6">
    <name type="scientific">Anaerocolumna aminovalerica</name>
    <dbReference type="NCBI Taxonomy" id="1527"/>
    <lineage>
        <taxon>Bacteria</taxon>
        <taxon>Bacillati</taxon>
        <taxon>Bacillota</taxon>
        <taxon>Clostridia</taxon>
        <taxon>Lachnospirales</taxon>
        <taxon>Lachnospiraceae</taxon>
        <taxon>Anaerocolumna</taxon>
    </lineage>
</organism>
<keyword evidence="6" id="KW-1185">Reference proteome</keyword>
<comment type="subcellular location">
    <subcellularLocation>
        <location evidence="1">Bacterial microcompartment</location>
    </subcellularLocation>
</comment>
<evidence type="ECO:0000313" key="5">
    <source>
        <dbReference type="EMBL" id="SFO66657.1"/>
    </source>
</evidence>
<dbReference type="Proteomes" id="UP000198806">
    <property type="component" value="Unassembled WGS sequence"/>
</dbReference>
<reference evidence="5 6" key="1">
    <citation type="submission" date="2016-10" db="EMBL/GenBank/DDBJ databases">
        <authorList>
            <person name="de Groot N.N."/>
        </authorList>
    </citation>
    <scope>NUCLEOTIDE SEQUENCE [LARGE SCALE GENOMIC DNA]</scope>
    <source>
        <strain evidence="5 6">DSM 1283</strain>
    </source>
</reference>
<evidence type="ECO:0000313" key="6">
    <source>
        <dbReference type="Proteomes" id="UP000198806"/>
    </source>
</evidence>
<dbReference type="GO" id="GO:0031469">
    <property type="term" value="C:bacterial microcompartment"/>
    <property type="evidence" value="ECO:0007669"/>
    <property type="project" value="UniProtKB-SubCell"/>
</dbReference>
<gene>
    <name evidence="5" type="ORF">SAMN04489757_1628</name>
</gene>
<dbReference type="PROSITE" id="PS51930">
    <property type="entry name" value="BMC_2"/>
    <property type="match status" value="1"/>
</dbReference>
<dbReference type="STRING" id="1527.SAMN04489757_1628"/>
<dbReference type="AlphaFoldDB" id="A0A1I5J1M5"/>
<proteinExistence type="inferred from homology"/>
<protein>
    <submittedName>
        <fullName evidence="5">BMC domain-containing protein</fullName>
    </submittedName>
</protein>
<dbReference type="InterPro" id="IPR000249">
    <property type="entry name" value="BMC_dom"/>
</dbReference>
<keyword evidence="2" id="KW-1283">Bacterial microcompartment</keyword>
<comment type="similarity">
    <text evidence="3">Belongs to the bacterial microcompartments protein family.</text>
</comment>
<dbReference type="InterPro" id="IPR037233">
    <property type="entry name" value="CcmK-like_sf"/>
</dbReference>